<dbReference type="Pfam" id="PF04357">
    <property type="entry name" value="TamB"/>
    <property type="match status" value="2"/>
</dbReference>
<comment type="caution">
    <text evidence="8">The sequence shown here is derived from an EMBL/GenBank/DDBJ whole genome shotgun (WGS) entry which is preliminary data.</text>
</comment>
<feature type="domain" description="Translocation and assembly module TamB C-terminal" evidence="7">
    <location>
        <begin position="1218"/>
        <end position="1660"/>
    </location>
</feature>
<gene>
    <name evidence="8" type="ORF">IRJ18_15900</name>
</gene>
<feature type="compositionally biased region" description="Basic and acidic residues" evidence="5">
    <location>
        <begin position="1687"/>
        <end position="1719"/>
    </location>
</feature>
<feature type="region of interest" description="Disordered" evidence="5">
    <location>
        <begin position="1685"/>
        <end position="1769"/>
    </location>
</feature>
<feature type="transmembrane region" description="Helical" evidence="6">
    <location>
        <begin position="12"/>
        <end position="32"/>
    </location>
</feature>
<sequence length="1769" mass="195171">MEKFGRIALKTILWIIASVLFLVLLIAILIQVPAVQNFAKDKVVNYVQGKIHTKVQIGHLSLGLPKLIVLENVYFEDQKKDTLIAGDKLKVDISLFKLLNKKVEINEINLQGITAKVNRGADSVFNFDYIIKAFTSEQNKEVKPTDTTSTIKFSLDKIILDKINISYKDVTTGNNVQFLVGHFDTRIKDFDMDKMKFNIPKINLSGVNARIIQTPVGSSIGRAATIDTATRPLNMDISLGTIDVSKIKLDYRTSEMSTQMDLGQLLVEMNKIDLKKQKIDIKSIKLDNTSAGFTLAKPQTVVKAVVKTVKKLDTLVTPPGSNKPWIVNLAKMSFANDNIRFDNDAQKPIARGLDFAHMNIRDLNTEIEDLAYTTDTISGKINTLNFNEKSGLRVKEFHTTFFYGPKKAYLNDMYLETPYTILQKQIEIGYPSLDAISKNIGALTINANLDGSKLNLKDVLLLIPNMAGMEPFKSSPNSVFRINGRVSGRVNNLNIPNLEITGLSHTHIKASATIKGLPDVNRVYADLNIKDFNTNRSDILRLLPKGTIPANVTIPENMNLKGTFKGGMTNFDTKLNLRSSLGAADVNAVYNGARKGRESYTADVKLKDLNIGVLTKQPQMVGKVTMNARVKGTGTNPKNLSLQFNGNVASAYVKGYTYKNLAVKGAATNGNYVVNARMRDPNISFAMDAKANLNKKYPSVKGTLMVDSLNLQALKLTTTPMRFHGKMVADVPTADPDYLNGKILLTDMLLVNNGQRIALDTASLVSTATPDSSTLFLKLPMMTAHMRGKYQLTKIGPAVQDVINKYYDISMAGGATAASRAKIDAANRAKIKNNKPIKPPYPPQQFVFDMRVINSPLLKQFVPDLKQLEPVTVNGRFDSNTGELTVNGAIPKVIYGTNTISNGKLNINTNNNALNYALTVDQVKVGTSLNLLYPSISGSARDNKLNISLQVRDAAKKERYRIAGVFTALPNEYQFSFLQNGLMFDYTPWAVNSNNALEFGGKGILARDFSITNNNQTLSINSNPAQYNAPLTVSFTNFKIETLTKIAQQDSLLVGGVINGKAEISNLQKSPQFTSAMNISDFNFRGDTVGNVALKVNNQTANAYAADINITGKGNQVTLNGLYYTAPESRLDMNLNMVTLNVKSIEGFSFGAIRQASGNISGQLKITGSPSAPQVRGDVNFNQVGFNVSMLNSYFRMQKESVTFNNDGIRFNDFTLIDSTGNKAVVSGTVYTKTYTDYRFGLDITTDNFRVINSTQADNKLYYGQLYLDSRIKIRGDMNRPIVDASLTVNDKTDLTIVLPGDDPAVEDRKGVVYFANANAPRMDSIMLAKKLDSLKKSNVTGMDVTANIRVNKNANFNIVIDERNGDVVHLKGDAQLSAGIDPSGTINLTGTYVVNEGSYNLSYATVNRKFDFKQGSTIMWTGDPTSADINLTATYIAKVPPIDLVSQQITGDENARTMYLQKLPFNVNLNLKGQLMKPDITFDIVLPEDNYTVSNDVVSTVNNRLAQVRQDPNELNKQVLGVLVLGHFIGDNPLQSQGAGPTVSGTIRNSVSSLLSDQLNKMAGDLIGGVALSFDLQSGADYSTGQAQNRTDLNVGLSKQFLNDRLTVTVGNNFNLEGQNQPGQKATNIAGNVSVGYKLSKDGRYMLRAYRKDEYIVIQGEVIETGVAFTLTVDYNRFSQLFRKRSPQEKNMKKEYNQQQKEQKKEDKAKQDSTDKKIQQQSDQQKQQAPPKPAEFIEMEEEERLDVINNKMVENPDQQREIPTTTAN</sequence>
<dbReference type="PANTHER" id="PTHR36985:SF1">
    <property type="entry name" value="TRANSLOCATION AND ASSEMBLY MODULE SUBUNIT TAMB"/>
    <property type="match status" value="1"/>
</dbReference>
<dbReference type="EMBL" id="JADFFM010000002">
    <property type="protein sequence ID" value="MBE9667857.1"/>
    <property type="molecule type" value="Genomic_DNA"/>
</dbReference>
<evidence type="ECO:0000259" key="7">
    <source>
        <dbReference type="Pfam" id="PF04357"/>
    </source>
</evidence>
<dbReference type="InterPro" id="IPR008023">
    <property type="entry name" value="DUF748"/>
</dbReference>
<organism evidence="8 9">
    <name type="scientific">Mucilaginibacter boryungensis</name>
    <dbReference type="NCBI Taxonomy" id="768480"/>
    <lineage>
        <taxon>Bacteria</taxon>
        <taxon>Pseudomonadati</taxon>
        <taxon>Bacteroidota</taxon>
        <taxon>Sphingobacteriia</taxon>
        <taxon>Sphingobacteriales</taxon>
        <taxon>Sphingobacteriaceae</taxon>
        <taxon>Mucilaginibacter</taxon>
    </lineage>
</organism>
<accession>A0ABR9XKC5</accession>
<keyword evidence="4 6" id="KW-0472">Membrane</keyword>
<evidence type="ECO:0000256" key="1">
    <source>
        <dbReference type="ARBA" id="ARBA00004167"/>
    </source>
</evidence>
<feature type="domain" description="Translocation and assembly module TamB C-terminal" evidence="7">
    <location>
        <begin position="1112"/>
        <end position="1190"/>
    </location>
</feature>
<keyword evidence="3 6" id="KW-1133">Transmembrane helix</keyword>
<proteinExistence type="predicted"/>
<dbReference type="PANTHER" id="PTHR36985">
    <property type="entry name" value="TRANSLOCATION AND ASSEMBLY MODULE SUBUNIT TAMB"/>
    <property type="match status" value="1"/>
</dbReference>
<reference evidence="8 9" key="1">
    <citation type="submission" date="2020-10" db="EMBL/GenBank/DDBJ databases">
        <title>Mucilaginibacter mali sp. nov., isolated from rhizosphere soil of apple orchard.</title>
        <authorList>
            <person name="Lee J.-S."/>
            <person name="Kim H.S."/>
            <person name="Kim J.-S."/>
        </authorList>
    </citation>
    <scope>NUCLEOTIDE SEQUENCE [LARGE SCALE GENOMIC DNA]</scope>
    <source>
        <strain evidence="8 9">KCTC 23157</strain>
    </source>
</reference>
<evidence type="ECO:0000256" key="5">
    <source>
        <dbReference type="SAM" id="MobiDB-lite"/>
    </source>
</evidence>
<evidence type="ECO:0000256" key="6">
    <source>
        <dbReference type="SAM" id="Phobius"/>
    </source>
</evidence>
<evidence type="ECO:0000256" key="2">
    <source>
        <dbReference type="ARBA" id="ARBA00022692"/>
    </source>
</evidence>
<evidence type="ECO:0000256" key="4">
    <source>
        <dbReference type="ARBA" id="ARBA00023136"/>
    </source>
</evidence>
<dbReference type="Pfam" id="PF05359">
    <property type="entry name" value="DUF748"/>
    <property type="match status" value="1"/>
</dbReference>
<evidence type="ECO:0000313" key="8">
    <source>
        <dbReference type="EMBL" id="MBE9667857.1"/>
    </source>
</evidence>
<keyword evidence="9" id="KW-1185">Reference proteome</keyword>
<comment type="subcellular location">
    <subcellularLocation>
        <location evidence="1">Membrane</location>
        <topology evidence="1">Single-pass membrane protein</topology>
    </subcellularLocation>
</comment>
<evidence type="ECO:0000313" key="9">
    <source>
        <dbReference type="Proteomes" id="UP000632774"/>
    </source>
</evidence>
<dbReference type="Proteomes" id="UP000632774">
    <property type="component" value="Unassembled WGS sequence"/>
</dbReference>
<protein>
    <submittedName>
        <fullName evidence="8">Translocation/assembly module TamB domain-containing protein</fullName>
    </submittedName>
</protein>
<dbReference type="RefSeq" id="WP_194107295.1">
    <property type="nucleotide sequence ID" value="NZ_JADFFM010000002.1"/>
</dbReference>
<dbReference type="InterPro" id="IPR007452">
    <property type="entry name" value="TamB_C"/>
</dbReference>
<name>A0ABR9XKC5_9SPHI</name>
<feature type="compositionally biased region" description="Low complexity" evidence="5">
    <location>
        <begin position="1720"/>
        <end position="1729"/>
    </location>
</feature>
<evidence type="ECO:0000256" key="3">
    <source>
        <dbReference type="ARBA" id="ARBA00022989"/>
    </source>
</evidence>
<keyword evidence="2 6" id="KW-0812">Transmembrane</keyword>